<sequence>MIDFMKIRKTVAVCLMSAFVGLACLAGPASAQDKIVFTDLSWDSVMVHNRVVGFIIKHAYGYDSEYLPGGTTIMFQAVASGDVDVDMEVWVDNMQRAVKRAVARKRVIDLGSNFADSWQGWLVPTYLIKGDPERGIKPVAPDLRTVQDLKKYWKLFKDPEDPTKGRLYGSIAGWSVTPDNERKFAAYGLEDTFNMFIPGSDAALSGTMTRAYRKGKAWVGYYWAPTWALGMYNMTRLEEPAYSDEQWEKDRGCSAPVPRVHIIVNKRLPEKAPELVALLKKYETTTAMNNEFLAHMSAEKCSADETAIWFLKKHPEVWKTWVSEADAVKVMDALAAI</sequence>
<dbReference type="RefSeq" id="WP_200803614.1">
    <property type="nucleotide sequence ID" value="NZ_FUYA01000001.1"/>
</dbReference>
<keyword evidence="4" id="KW-1185">Reference proteome</keyword>
<keyword evidence="1" id="KW-0732">Signal</keyword>
<dbReference type="SUPFAM" id="SSF53850">
    <property type="entry name" value="Periplasmic binding protein-like II"/>
    <property type="match status" value="1"/>
</dbReference>
<dbReference type="CDD" id="cd13641">
    <property type="entry name" value="PBP2_HisX_like"/>
    <property type="match status" value="1"/>
</dbReference>
<feature type="chain" id="PRO_5012029733" evidence="1">
    <location>
        <begin position="32"/>
        <end position="337"/>
    </location>
</feature>
<gene>
    <name evidence="3" type="ORF">SAMN02745702_00502</name>
</gene>
<organism evidence="3 4">
    <name type="scientific">Desulfobaculum bizertense DSM 18034</name>
    <dbReference type="NCBI Taxonomy" id="1121442"/>
    <lineage>
        <taxon>Bacteria</taxon>
        <taxon>Pseudomonadati</taxon>
        <taxon>Thermodesulfobacteriota</taxon>
        <taxon>Desulfovibrionia</taxon>
        <taxon>Desulfovibrionales</taxon>
        <taxon>Desulfovibrionaceae</taxon>
        <taxon>Desulfobaculum</taxon>
    </lineage>
</organism>
<dbReference type="GO" id="GO:0043190">
    <property type="term" value="C:ATP-binding cassette (ABC) transporter complex"/>
    <property type="evidence" value="ECO:0007669"/>
    <property type="project" value="InterPro"/>
</dbReference>
<evidence type="ECO:0000313" key="4">
    <source>
        <dbReference type="Proteomes" id="UP000189733"/>
    </source>
</evidence>
<feature type="domain" description="ABC-type glycine betaine transport system substrate-binding" evidence="2">
    <location>
        <begin position="34"/>
        <end position="313"/>
    </location>
</feature>
<reference evidence="3 4" key="1">
    <citation type="submission" date="2017-02" db="EMBL/GenBank/DDBJ databases">
        <authorList>
            <person name="Peterson S.W."/>
        </authorList>
    </citation>
    <scope>NUCLEOTIDE SEQUENCE [LARGE SCALE GENOMIC DNA]</scope>
    <source>
        <strain evidence="3 4">DSM 18034</strain>
    </source>
</reference>
<dbReference type="GO" id="GO:0022857">
    <property type="term" value="F:transmembrane transporter activity"/>
    <property type="evidence" value="ECO:0007669"/>
    <property type="project" value="InterPro"/>
</dbReference>
<dbReference type="STRING" id="1121442.SAMN02745702_00502"/>
<dbReference type="Gene3D" id="3.40.190.100">
    <property type="entry name" value="Glycine betaine-binding periplasmic protein, domain 2"/>
    <property type="match status" value="1"/>
</dbReference>
<feature type="signal peptide" evidence="1">
    <location>
        <begin position="1"/>
        <end position="31"/>
    </location>
</feature>
<dbReference type="InterPro" id="IPR007210">
    <property type="entry name" value="ABC_Gly_betaine_transp_sub-bd"/>
</dbReference>
<accession>A0A1T4VK44</accession>
<dbReference type="AlphaFoldDB" id="A0A1T4VK44"/>
<evidence type="ECO:0000256" key="1">
    <source>
        <dbReference type="SAM" id="SignalP"/>
    </source>
</evidence>
<dbReference type="PROSITE" id="PS51257">
    <property type="entry name" value="PROKAR_LIPOPROTEIN"/>
    <property type="match status" value="1"/>
</dbReference>
<dbReference type="Proteomes" id="UP000189733">
    <property type="component" value="Unassembled WGS sequence"/>
</dbReference>
<name>A0A1T4VK44_9BACT</name>
<evidence type="ECO:0000313" key="3">
    <source>
        <dbReference type="EMBL" id="SKA65238.1"/>
    </source>
</evidence>
<dbReference type="Pfam" id="PF04069">
    <property type="entry name" value="OpuAC"/>
    <property type="match status" value="1"/>
</dbReference>
<protein>
    <submittedName>
        <fullName evidence="3">Glycine betaine/proline transport system substrate-binding protein</fullName>
    </submittedName>
</protein>
<evidence type="ECO:0000259" key="2">
    <source>
        <dbReference type="Pfam" id="PF04069"/>
    </source>
</evidence>
<dbReference type="Gene3D" id="3.10.105.10">
    <property type="entry name" value="Dipeptide-binding Protein, Domain 3"/>
    <property type="match status" value="2"/>
</dbReference>
<proteinExistence type="predicted"/>
<dbReference type="EMBL" id="FUYA01000001">
    <property type="protein sequence ID" value="SKA65238.1"/>
    <property type="molecule type" value="Genomic_DNA"/>
</dbReference>